<reference evidence="2 3" key="1">
    <citation type="submission" date="2015-06" db="EMBL/GenBank/DDBJ databases">
        <title>Draft genome of the moderately acidophilic sulfate reducer Candidatus Desulfosporosinus acididurans strain M1.</title>
        <authorList>
            <person name="Poehlein A."/>
            <person name="Petzsch P."/>
            <person name="Johnson B.D."/>
            <person name="Schloemann M."/>
            <person name="Daniel R."/>
            <person name="Muehling M."/>
        </authorList>
    </citation>
    <scope>NUCLEOTIDE SEQUENCE [LARGE SCALE GENOMIC DNA]</scope>
    <source>
        <strain evidence="2 3">M1</strain>
    </source>
</reference>
<dbReference type="Proteomes" id="UP000036356">
    <property type="component" value="Unassembled WGS sequence"/>
</dbReference>
<feature type="transmembrane region" description="Helical" evidence="1">
    <location>
        <begin position="6"/>
        <end position="22"/>
    </location>
</feature>
<name>A0A0J1IJH5_9FIRM</name>
<evidence type="ECO:0000313" key="3">
    <source>
        <dbReference type="Proteomes" id="UP000036356"/>
    </source>
</evidence>
<evidence type="ECO:0000313" key="2">
    <source>
        <dbReference type="EMBL" id="KLU64876.1"/>
    </source>
</evidence>
<keyword evidence="3" id="KW-1185">Reference proteome</keyword>
<protein>
    <submittedName>
        <fullName evidence="2">Uncharacterized protein</fullName>
    </submittedName>
</protein>
<comment type="caution">
    <text evidence="2">The sequence shown here is derived from an EMBL/GenBank/DDBJ whole genome shotgun (WGS) entry which is preliminary data.</text>
</comment>
<keyword evidence="1" id="KW-0812">Transmembrane</keyword>
<gene>
    <name evidence="2" type="ORF">DEAC_c32040</name>
</gene>
<dbReference type="PATRIC" id="fig|476652.3.peg.3381"/>
<keyword evidence="1" id="KW-1133">Transmembrane helix</keyword>
<keyword evidence="1" id="KW-0472">Membrane</keyword>
<evidence type="ECO:0000256" key="1">
    <source>
        <dbReference type="SAM" id="Phobius"/>
    </source>
</evidence>
<organism evidence="2 3">
    <name type="scientific">Desulfosporosinus acididurans</name>
    <dbReference type="NCBI Taxonomy" id="476652"/>
    <lineage>
        <taxon>Bacteria</taxon>
        <taxon>Bacillati</taxon>
        <taxon>Bacillota</taxon>
        <taxon>Clostridia</taxon>
        <taxon>Eubacteriales</taxon>
        <taxon>Desulfitobacteriaceae</taxon>
        <taxon>Desulfosporosinus</taxon>
    </lineage>
</organism>
<proteinExistence type="predicted"/>
<dbReference type="RefSeq" id="WP_172408334.1">
    <property type="nucleotide sequence ID" value="NZ_LDZY01000011.1"/>
</dbReference>
<accession>A0A0J1IJH5</accession>
<dbReference type="AlphaFoldDB" id="A0A0J1IJH5"/>
<sequence length="50" mass="5633">MLSGILGIIVMIAIYGVVIIDYRQQSALTTKEVKSMLNRKKVFKLNNHIA</sequence>
<dbReference type="EMBL" id="LDZY01000011">
    <property type="protein sequence ID" value="KLU64876.1"/>
    <property type="molecule type" value="Genomic_DNA"/>
</dbReference>